<keyword evidence="3" id="KW-1185">Reference proteome</keyword>
<dbReference type="AlphaFoldDB" id="A0AAW1Q578"/>
<feature type="compositionally biased region" description="Basic residues" evidence="1">
    <location>
        <begin position="400"/>
        <end position="409"/>
    </location>
</feature>
<reference evidence="2 3" key="1">
    <citation type="journal article" date="2024" name="Nat. Commun.">
        <title>Phylogenomics reveals the evolutionary origins of lichenization in chlorophyte algae.</title>
        <authorList>
            <person name="Puginier C."/>
            <person name="Libourel C."/>
            <person name="Otte J."/>
            <person name="Skaloud P."/>
            <person name="Haon M."/>
            <person name="Grisel S."/>
            <person name="Petersen M."/>
            <person name="Berrin J.G."/>
            <person name="Delaux P.M."/>
            <person name="Dal Grande F."/>
            <person name="Keller J."/>
        </authorList>
    </citation>
    <scope>NUCLEOTIDE SEQUENCE [LARGE SCALE GENOMIC DNA]</scope>
    <source>
        <strain evidence="2 3">SAG 2043</strain>
    </source>
</reference>
<accession>A0AAW1Q578</accession>
<organism evidence="2 3">
    <name type="scientific">[Myrmecia] bisecta</name>
    <dbReference type="NCBI Taxonomy" id="41462"/>
    <lineage>
        <taxon>Eukaryota</taxon>
        <taxon>Viridiplantae</taxon>
        <taxon>Chlorophyta</taxon>
        <taxon>core chlorophytes</taxon>
        <taxon>Trebouxiophyceae</taxon>
        <taxon>Trebouxiales</taxon>
        <taxon>Trebouxiaceae</taxon>
        <taxon>Myrmecia</taxon>
    </lineage>
</organism>
<name>A0AAW1Q578_9CHLO</name>
<evidence type="ECO:0000256" key="1">
    <source>
        <dbReference type="SAM" id="MobiDB-lite"/>
    </source>
</evidence>
<dbReference type="Proteomes" id="UP001489004">
    <property type="component" value="Unassembled WGS sequence"/>
</dbReference>
<dbReference type="EMBL" id="JALJOR010000005">
    <property type="protein sequence ID" value="KAK9817011.1"/>
    <property type="molecule type" value="Genomic_DNA"/>
</dbReference>
<protein>
    <recommendedName>
        <fullName evidence="4">Glycosyltransferase family 92 protein</fullName>
    </recommendedName>
</protein>
<gene>
    <name evidence="2" type="ORF">WJX72_008263</name>
</gene>
<evidence type="ECO:0000313" key="2">
    <source>
        <dbReference type="EMBL" id="KAK9817011.1"/>
    </source>
</evidence>
<proteinExistence type="predicted"/>
<sequence>MSLARSQRDVTAGEPLVDADGFSPTLYHALWRKNAQGQSCPGVNVPETVVFKYQKPVQWLFTSAVDRQLKRKHIRNVTNGNILEAFSKRRKSATLDICASHMIHLAFENHGQDDQSMAADTTSVEFFDARGVRNFVGRREKASQGLLQRFVEPKGDHNFLIRATWSPQVCLMERRINRHRIDDTKVDANSRLSTYEGGEHMSESSPVVGSLLAGRVQALCQAVAQHVADTSGQQIARMVLNFKVDPHDTIWFLYCSSLRVLQWWGGPCGSLNLGPHFVLRPCQELQERKYGPPVERHDTFVCTLTGKTCPTAEQCEVSFKTVMLHWSLQGPPDEGAGDSFALPPIPEAIARTVPGLTRVRYQQLRNDPTFLYRTTYVCQEACIMLNNLAIDQLEKENPGLHKRPAKPHRQGVETNTAGREQRSRPRSAFVDSAREEKRIRSVITAVSSAACKYKLYKVPFLPSRIGLPYSDRYRQNCSRAGNDYEAEPEDHKLAEREQQGSLIGGQVAAAGQAGTNTTSSFKQSTVDAKQLAASSGAPTPHNVWLYSLISADYEGAALLQHWITHYLLIGIEKERFLLLVNHNPANAGVQRAHLAEVLSILQQAGLGYRLWIGQYSSEGHLKLKLQILRDVIADPEDWIVMVDSDEFQIYSDPDVRRFLGECERQGQNWVRGFLQDRVSQTGDLLPIRPDVSIFEQFPRHCNVLRNTSGGKRKKVAAFKAYLRSNQGNHKLVQPEAAKQYFGPSQPGELGPRGGLLGGENLYPLTPYYTYHTRYMYPLTPNGTSGLWTPVMSSYFCLIQHFKWHHGVVRSVQDRLVYYKGDYNEQQGTGLPRYAHYIESQRILETVLAAGKIQVEEVECEKRANNPRYKAHS</sequence>
<comment type="caution">
    <text evidence="2">The sequence shown here is derived from an EMBL/GenBank/DDBJ whole genome shotgun (WGS) entry which is preliminary data.</text>
</comment>
<feature type="region of interest" description="Disordered" evidence="1">
    <location>
        <begin position="398"/>
        <end position="432"/>
    </location>
</feature>
<evidence type="ECO:0008006" key="4">
    <source>
        <dbReference type="Google" id="ProtNLM"/>
    </source>
</evidence>
<evidence type="ECO:0000313" key="3">
    <source>
        <dbReference type="Proteomes" id="UP001489004"/>
    </source>
</evidence>